<dbReference type="PROSITE" id="PS00518">
    <property type="entry name" value="ZF_RING_1"/>
    <property type="match status" value="1"/>
</dbReference>
<dbReference type="PANTHER" id="PTHR12313">
    <property type="entry name" value="E3 UBIQUITIN-PROTEIN LIGASE RNF5-RELATED"/>
    <property type="match status" value="1"/>
</dbReference>
<feature type="compositionally biased region" description="Basic and acidic residues" evidence="12">
    <location>
        <begin position="335"/>
        <end position="352"/>
    </location>
</feature>
<dbReference type="InterPro" id="IPR045103">
    <property type="entry name" value="RNF5/RNF185-like"/>
</dbReference>
<feature type="region of interest" description="Disordered" evidence="12">
    <location>
        <begin position="406"/>
        <end position="447"/>
    </location>
</feature>
<comment type="subcellular location">
    <subcellularLocation>
        <location evidence="2">Endomembrane system</location>
    </subcellularLocation>
    <subcellularLocation>
        <location evidence="11">Endoplasmic reticulum membrane</location>
        <topology evidence="11">Single-pass type IV membrane protein</topology>
    </subcellularLocation>
</comment>
<dbReference type="GO" id="GO:0016567">
    <property type="term" value="P:protein ubiquitination"/>
    <property type="evidence" value="ECO:0007669"/>
    <property type="project" value="UniProtKB-UniPathway"/>
</dbReference>
<sequence>MDLTLTGDEIDQNLYLDLCPLLPDERWYSNSNLLTNPFSRTQPTFMEEEFSDPLTTSIGPVLPSTPNVNINRNPNSASQILNSSPSNSPSTSTVGLILGPDDSFPGLRNHHSDSTVWGPDDSSPGLRNHHRDSTVLGPDVRETSLNDNPPGHQVAPTMLIPVADLVINGSRVGRVSSRDRLQENPQYRFQRLVEVNRNSMSTVLFHPDTSPERLRNNILALEASRRAKLKNGNGNGAEQKNDEGACQCGANFECNICFETSVEPVVTPCGHLFCWRCLYRWIRTQLLGICECPVCKGEVTESSLTPIYGRGGSSSAPDPVPGVAMEEIPPRPNGRRSDSTRQLMMRERDVRGRGFGSQEVERVRMDLEAVLARLRQMPRSNRGGTSDAGNHVDVFSGGLVMGIGSGLPGEEVMEGGGEGRGEGDGLESGAGSSVAGETHVRRRRRYR</sequence>
<dbReference type="UniPathway" id="UPA00143"/>
<evidence type="ECO:0000256" key="10">
    <source>
        <dbReference type="PROSITE-ProRule" id="PRU00175"/>
    </source>
</evidence>
<dbReference type="Proteomes" id="UP000623129">
    <property type="component" value="Unassembled WGS sequence"/>
</dbReference>
<evidence type="ECO:0000313" key="14">
    <source>
        <dbReference type="EMBL" id="KAF3330323.1"/>
    </source>
</evidence>
<feature type="region of interest" description="Disordered" evidence="12">
    <location>
        <begin position="72"/>
        <end position="155"/>
    </location>
</feature>
<gene>
    <name evidence="14" type="ORF">FCM35_KLT03677</name>
</gene>
<evidence type="ECO:0000256" key="7">
    <source>
        <dbReference type="ARBA" id="ARBA00022786"/>
    </source>
</evidence>
<dbReference type="Pfam" id="PF13445">
    <property type="entry name" value="zf-RING_UBOX"/>
    <property type="match status" value="1"/>
</dbReference>
<comment type="function">
    <text evidence="11">E3 ubiquitin-protein ligase.</text>
</comment>
<dbReference type="InterPro" id="IPR013083">
    <property type="entry name" value="Znf_RING/FYVE/PHD"/>
</dbReference>
<evidence type="ECO:0000259" key="13">
    <source>
        <dbReference type="PROSITE" id="PS50089"/>
    </source>
</evidence>
<dbReference type="SMART" id="SM00184">
    <property type="entry name" value="RING"/>
    <property type="match status" value="1"/>
</dbReference>
<keyword evidence="4 11" id="KW-0808">Transferase</keyword>
<keyword evidence="15" id="KW-1185">Reference proteome</keyword>
<evidence type="ECO:0000256" key="8">
    <source>
        <dbReference type="ARBA" id="ARBA00022833"/>
    </source>
</evidence>
<evidence type="ECO:0000256" key="9">
    <source>
        <dbReference type="ARBA" id="ARBA00023136"/>
    </source>
</evidence>
<keyword evidence="11" id="KW-0256">Endoplasmic reticulum</keyword>
<keyword evidence="5 11" id="KW-0479">Metal-binding</keyword>
<dbReference type="CDD" id="cd16534">
    <property type="entry name" value="RING-HC_RNF5-like"/>
    <property type="match status" value="1"/>
</dbReference>
<keyword evidence="9" id="KW-0472">Membrane</keyword>
<dbReference type="InterPro" id="IPR001841">
    <property type="entry name" value="Znf_RING"/>
</dbReference>
<protein>
    <recommendedName>
        <fullName evidence="11">E3 ubiquitin-protein ligase RMA</fullName>
        <ecNumber evidence="11">2.3.2.27</ecNumber>
    </recommendedName>
    <alternativeName>
        <fullName evidence="11">Protein RING membrane-anchor</fullName>
    </alternativeName>
    <alternativeName>
        <fullName evidence="11">RING-type E3 ubiquitin transferase RMA</fullName>
    </alternativeName>
</protein>
<evidence type="ECO:0000256" key="3">
    <source>
        <dbReference type="ARBA" id="ARBA00004906"/>
    </source>
</evidence>
<dbReference type="InterPro" id="IPR017907">
    <property type="entry name" value="Znf_RING_CS"/>
</dbReference>
<dbReference type="GO" id="GO:0008270">
    <property type="term" value="F:zinc ion binding"/>
    <property type="evidence" value="ECO:0007669"/>
    <property type="project" value="UniProtKB-KW"/>
</dbReference>
<evidence type="ECO:0000313" key="15">
    <source>
        <dbReference type="Proteomes" id="UP000623129"/>
    </source>
</evidence>
<reference evidence="14" key="1">
    <citation type="submission" date="2020-01" db="EMBL/GenBank/DDBJ databases">
        <title>Genome sequence of Kobresia littledalei, the first chromosome-level genome in the family Cyperaceae.</title>
        <authorList>
            <person name="Qu G."/>
        </authorList>
    </citation>
    <scope>NUCLEOTIDE SEQUENCE</scope>
    <source>
        <strain evidence="14">C.B.Clarke</strain>
        <tissue evidence="14">Leaf</tissue>
    </source>
</reference>
<dbReference type="EMBL" id="SWLB01000013">
    <property type="protein sequence ID" value="KAF3330323.1"/>
    <property type="molecule type" value="Genomic_DNA"/>
</dbReference>
<dbReference type="EC" id="2.3.2.27" evidence="11"/>
<dbReference type="SUPFAM" id="SSF57850">
    <property type="entry name" value="RING/U-box"/>
    <property type="match status" value="1"/>
</dbReference>
<feature type="compositionally biased region" description="Low complexity" evidence="12">
    <location>
        <begin position="82"/>
        <end position="93"/>
    </location>
</feature>
<comment type="caution">
    <text evidence="14">The sequence shown here is derived from an EMBL/GenBank/DDBJ whole genome shotgun (WGS) entry which is preliminary data.</text>
</comment>
<keyword evidence="8 11" id="KW-0862">Zinc</keyword>
<organism evidence="14 15">
    <name type="scientific">Carex littledalei</name>
    <dbReference type="NCBI Taxonomy" id="544730"/>
    <lineage>
        <taxon>Eukaryota</taxon>
        <taxon>Viridiplantae</taxon>
        <taxon>Streptophyta</taxon>
        <taxon>Embryophyta</taxon>
        <taxon>Tracheophyta</taxon>
        <taxon>Spermatophyta</taxon>
        <taxon>Magnoliopsida</taxon>
        <taxon>Liliopsida</taxon>
        <taxon>Poales</taxon>
        <taxon>Cyperaceae</taxon>
        <taxon>Cyperoideae</taxon>
        <taxon>Cariceae</taxon>
        <taxon>Carex</taxon>
        <taxon>Carex subgen. Euthyceras</taxon>
    </lineage>
</organism>
<evidence type="ECO:0000256" key="1">
    <source>
        <dbReference type="ARBA" id="ARBA00000900"/>
    </source>
</evidence>
<evidence type="ECO:0000256" key="12">
    <source>
        <dbReference type="SAM" id="MobiDB-lite"/>
    </source>
</evidence>
<accession>A0A833R694</accession>
<dbReference type="GO" id="GO:0005789">
    <property type="term" value="C:endoplasmic reticulum membrane"/>
    <property type="evidence" value="ECO:0007669"/>
    <property type="project" value="UniProtKB-SubCell"/>
</dbReference>
<evidence type="ECO:0000256" key="4">
    <source>
        <dbReference type="ARBA" id="ARBA00022679"/>
    </source>
</evidence>
<feature type="compositionally biased region" description="Polar residues" evidence="12">
    <location>
        <begin position="72"/>
        <end position="81"/>
    </location>
</feature>
<evidence type="ECO:0000256" key="5">
    <source>
        <dbReference type="ARBA" id="ARBA00022723"/>
    </source>
</evidence>
<feature type="region of interest" description="Disordered" evidence="12">
    <location>
        <begin position="308"/>
        <end position="357"/>
    </location>
</feature>
<dbReference type="InterPro" id="IPR027370">
    <property type="entry name" value="Znf-RING_euk"/>
</dbReference>
<dbReference type="AlphaFoldDB" id="A0A833R694"/>
<comment type="catalytic activity">
    <reaction evidence="1 11">
        <text>S-ubiquitinyl-[E2 ubiquitin-conjugating enzyme]-L-cysteine + [acceptor protein]-L-lysine = [E2 ubiquitin-conjugating enzyme]-L-cysteine + N(6)-ubiquitinyl-[acceptor protein]-L-lysine.</text>
        <dbReference type="EC" id="2.3.2.27"/>
    </reaction>
</comment>
<evidence type="ECO:0000256" key="2">
    <source>
        <dbReference type="ARBA" id="ARBA00004308"/>
    </source>
</evidence>
<keyword evidence="6 10" id="KW-0863">Zinc-finger</keyword>
<comment type="pathway">
    <text evidence="3 11">Protein modification; protein ubiquitination.</text>
</comment>
<dbReference type="Gene3D" id="3.30.40.10">
    <property type="entry name" value="Zinc/RING finger domain, C3HC4 (zinc finger)"/>
    <property type="match status" value="1"/>
</dbReference>
<proteinExistence type="predicted"/>
<dbReference type="PROSITE" id="PS50089">
    <property type="entry name" value="ZF_RING_2"/>
    <property type="match status" value="1"/>
</dbReference>
<dbReference type="GO" id="GO:0006511">
    <property type="term" value="P:ubiquitin-dependent protein catabolic process"/>
    <property type="evidence" value="ECO:0007669"/>
    <property type="project" value="UniProtKB-UniRule"/>
</dbReference>
<keyword evidence="7 11" id="KW-0833">Ubl conjugation pathway</keyword>
<comment type="domain">
    <text evidence="11">The RING-type zinc finger domain is responsible for E3 ligase activity.</text>
</comment>
<feature type="domain" description="RING-type" evidence="13">
    <location>
        <begin position="254"/>
        <end position="296"/>
    </location>
</feature>
<evidence type="ECO:0000256" key="6">
    <source>
        <dbReference type="ARBA" id="ARBA00022771"/>
    </source>
</evidence>
<name>A0A833R694_9POAL</name>
<evidence type="ECO:0000256" key="11">
    <source>
        <dbReference type="RuleBase" id="RU369090"/>
    </source>
</evidence>
<dbReference type="GO" id="GO:0061630">
    <property type="term" value="F:ubiquitin protein ligase activity"/>
    <property type="evidence" value="ECO:0007669"/>
    <property type="project" value="UniProtKB-UniRule"/>
</dbReference>
<dbReference type="OrthoDB" id="6270329at2759"/>